<gene>
    <name evidence="1" type="ORF">AB4M04_01845</name>
</gene>
<evidence type="ECO:0000313" key="1">
    <source>
        <dbReference type="EMBL" id="MEX3170826.1"/>
    </source>
</evidence>
<proteinExistence type="predicted"/>
<sequence>MGYKYKATMYYSDEDTEHFLAEKSIKPNGKKSASQYLYALVSRERERERSGNADIAKDETRIIKLYPEYTGGKRIDISGSVAFSSLATVRLGGQKKAEQRLKTKMLMAEIDKAIIEHMISEGFLQPKVPGKALDNNDFTIILKTDVTCHYYEDTYSGDYCQGSFTARCLILHITQSEWERFDGRYCFENIKYFKYGDLAKVEKHTQRGLCRVAELSPRDSAGAFFIPVRATSKSFPDRPFMNGLSLCGVDISFIKDRVKLKAMNITQRKRHFG</sequence>
<organism evidence="1 2">
    <name type="scientific">Serratia quinivorans</name>
    <dbReference type="NCBI Taxonomy" id="137545"/>
    <lineage>
        <taxon>Bacteria</taxon>
        <taxon>Pseudomonadati</taxon>
        <taxon>Pseudomonadota</taxon>
        <taxon>Gammaproteobacteria</taxon>
        <taxon>Enterobacterales</taxon>
        <taxon>Yersiniaceae</taxon>
        <taxon>Serratia</taxon>
    </lineage>
</organism>
<evidence type="ECO:0000313" key="2">
    <source>
        <dbReference type="Proteomes" id="UP001558101"/>
    </source>
</evidence>
<keyword evidence="2" id="KW-1185">Reference proteome</keyword>
<dbReference type="RefSeq" id="WP_368453106.1">
    <property type="nucleotide sequence ID" value="NZ_JBFQXQ010000001.1"/>
</dbReference>
<protein>
    <submittedName>
        <fullName evidence="1">Uncharacterized protein</fullName>
    </submittedName>
</protein>
<dbReference type="Proteomes" id="UP001558101">
    <property type="component" value="Unassembled WGS sequence"/>
</dbReference>
<name>A0ABV3UFB4_9GAMM</name>
<dbReference type="EMBL" id="JBFQXQ010000001">
    <property type="protein sequence ID" value="MEX3170826.1"/>
    <property type="molecule type" value="Genomic_DNA"/>
</dbReference>
<reference evidence="1 2" key="1">
    <citation type="submission" date="2024-07" db="EMBL/GenBank/DDBJ databases">
        <title>Genomes of novel Serratia strains from suburban soil.</title>
        <authorList>
            <person name="Markert E.X."/>
            <person name="Severe K."/>
            <person name="Severe L."/>
            <person name="Twing K.I."/>
            <person name="Ward L.M."/>
        </authorList>
    </citation>
    <scope>NUCLEOTIDE SEQUENCE [LARGE SCALE GENOMIC DNA]</scope>
    <source>
        <strain evidence="1 2">3C-UT</strain>
    </source>
</reference>
<accession>A0ABV3UFB4</accession>
<comment type="caution">
    <text evidence="1">The sequence shown here is derived from an EMBL/GenBank/DDBJ whole genome shotgun (WGS) entry which is preliminary data.</text>
</comment>